<name>A0A3L6D7A9_MAIZE</name>
<dbReference type="GO" id="GO:0016301">
    <property type="term" value="F:kinase activity"/>
    <property type="evidence" value="ECO:0007669"/>
    <property type="project" value="UniProtKB-KW"/>
</dbReference>
<evidence type="ECO:0000313" key="2">
    <source>
        <dbReference type="EMBL" id="PWZ04033.1"/>
    </source>
</evidence>
<organism evidence="2 3">
    <name type="scientific">Zea mays</name>
    <name type="common">Maize</name>
    <dbReference type="NCBI Taxonomy" id="4577"/>
    <lineage>
        <taxon>Eukaryota</taxon>
        <taxon>Viridiplantae</taxon>
        <taxon>Streptophyta</taxon>
        <taxon>Embryophyta</taxon>
        <taxon>Tracheophyta</taxon>
        <taxon>Spermatophyta</taxon>
        <taxon>Magnoliopsida</taxon>
        <taxon>Liliopsida</taxon>
        <taxon>Poales</taxon>
        <taxon>Poaceae</taxon>
        <taxon>PACMAD clade</taxon>
        <taxon>Panicoideae</taxon>
        <taxon>Andropogonodae</taxon>
        <taxon>Andropogoneae</taxon>
        <taxon>Tripsacinae</taxon>
        <taxon>Zea</taxon>
    </lineage>
</organism>
<reference evidence="2 3" key="1">
    <citation type="journal article" date="2018" name="Nat. Genet.">
        <title>Extensive intraspecific gene order and gene structural variations between Mo17 and other maize genomes.</title>
        <authorList>
            <person name="Sun S."/>
            <person name="Zhou Y."/>
            <person name="Chen J."/>
            <person name="Shi J."/>
            <person name="Zhao H."/>
            <person name="Zhao H."/>
            <person name="Song W."/>
            <person name="Zhang M."/>
            <person name="Cui Y."/>
            <person name="Dong X."/>
            <person name="Liu H."/>
            <person name="Ma X."/>
            <person name="Jiao Y."/>
            <person name="Wang B."/>
            <person name="Wei X."/>
            <person name="Stein J.C."/>
            <person name="Glaubitz J.C."/>
            <person name="Lu F."/>
            <person name="Yu G."/>
            <person name="Liang C."/>
            <person name="Fengler K."/>
            <person name="Li B."/>
            <person name="Rafalski A."/>
            <person name="Schnable P.S."/>
            <person name="Ware D.H."/>
            <person name="Buckler E.S."/>
            <person name="Lai J."/>
        </authorList>
    </citation>
    <scope>NUCLEOTIDE SEQUENCE [LARGE SCALE GENOMIC DNA]</scope>
    <source>
        <strain evidence="3">cv. Missouri 17</strain>
        <tissue evidence="2">Seedling</tissue>
    </source>
</reference>
<evidence type="ECO:0000256" key="1">
    <source>
        <dbReference type="SAM" id="MobiDB-lite"/>
    </source>
</evidence>
<protein>
    <submittedName>
        <fullName evidence="2">CBL-interacting protein kinase 8</fullName>
    </submittedName>
</protein>
<dbReference type="AlphaFoldDB" id="A0A3L6D7A9"/>
<gene>
    <name evidence="2" type="primary">CIPK8_1</name>
    <name evidence="2" type="ORF">Zm00014a_002610</name>
</gene>
<feature type="compositionally biased region" description="Low complexity" evidence="1">
    <location>
        <begin position="43"/>
        <end position="58"/>
    </location>
</feature>
<proteinExistence type="predicted"/>
<sequence length="220" mass="25103">MASAPAMRKALASTRVRRRPRWSATQPAARMDASMNTFMDPANTSTSPSVSPTSSRMNSSVPLISIRTVSTGSNLSIGIVRPYNAQVRAIQEKVGKTCRDGNICREPYRGDLEGFRPQERMNLFLHVKSEHQQFVAMYSCTMHYEKIFHGRLVEADARRYFQQLIDGVDFCHKKRSLPLRLKGILITEGKTEFRKLLLFFVGISKWQPRKLEGNMELLSY</sequence>
<accession>A0A3L6D7A9</accession>
<dbReference type="Proteomes" id="UP000251960">
    <property type="component" value="Unassembled WGS sequence"/>
</dbReference>
<dbReference type="EMBL" id="NCVQ01001174">
    <property type="protein sequence ID" value="PWZ04033.1"/>
    <property type="molecule type" value="Genomic_DNA"/>
</dbReference>
<keyword evidence="2" id="KW-0808">Transferase</keyword>
<feature type="region of interest" description="Disordered" evidence="1">
    <location>
        <begin position="1"/>
        <end position="58"/>
    </location>
</feature>
<comment type="caution">
    <text evidence="2">The sequence shown here is derived from an EMBL/GenBank/DDBJ whole genome shotgun (WGS) entry which is preliminary data.</text>
</comment>
<evidence type="ECO:0000313" key="3">
    <source>
        <dbReference type="Proteomes" id="UP000251960"/>
    </source>
</evidence>
<keyword evidence="2" id="KW-0418">Kinase</keyword>